<comment type="cofactor">
    <cofactor evidence="1">
        <name>Mg(2+)</name>
        <dbReference type="ChEBI" id="CHEBI:18420"/>
    </cofactor>
</comment>
<keyword evidence="10" id="KW-0479">Metal-binding</keyword>
<dbReference type="InterPro" id="IPR001645">
    <property type="entry name" value="Folylpolyglutamate_synth"/>
</dbReference>
<dbReference type="EMBL" id="VNHX01000006">
    <property type="protein sequence ID" value="TYP96418.1"/>
    <property type="molecule type" value="Genomic_DNA"/>
</dbReference>
<dbReference type="InterPro" id="IPR018109">
    <property type="entry name" value="Folylpolyglutamate_synth_CS"/>
</dbReference>
<keyword evidence="26" id="KW-1185">Reference proteome</keyword>
<comment type="pathway">
    <text evidence="4">Cofactor biosynthesis; tetrahydrofolylpolyglutamate biosynthesis.</text>
</comment>
<evidence type="ECO:0000256" key="12">
    <source>
        <dbReference type="ARBA" id="ARBA00022840"/>
    </source>
</evidence>
<comment type="catalytic activity">
    <reaction evidence="19">
        <text>10-formyltetrahydrofolyl-(gamma-L-Glu)(n) + L-glutamate + ATP = 10-formyltetrahydrofolyl-(gamma-L-Glu)(n+1) + ADP + phosphate + H(+)</text>
        <dbReference type="Rhea" id="RHEA:51904"/>
        <dbReference type="Rhea" id="RHEA-COMP:13088"/>
        <dbReference type="Rhea" id="RHEA-COMP:14300"/>
        <dbReference type="ChEBI" id="CHEBI:15378"/>
        <dbReference type="ChEBI" id="CHEBI:29985"/>
        <dbReference type="ChEBI" id="CHEBI:30616"/>
        <dbReference type="ChEBI" id="CHEBI:43474"/>
        <dbReference type="ChEBI" id="CHEBI:134413"/>
        <dbReference type="ChEBI" id="CHEBI:456216"/>
        <dbReference type="EC" id="6.3.2.17"/>
    </reaction>
</comment>
<proteinExistence type="inferred from homology"/>
<dbReference type="Pfam" id="PF02875">
    <property type="entry name" value="Mur_ligase_C"/>
    <property type="match status" value="1"/>
</dbReference>
<evidence type="ECO:0000256" key="9">
    <source>
        <dbReference type="ARBA" id="ARBA00022598"/>
    </source>
</evidence>
<evidence type="ECO:0000256" key="5">
    <source>
        <dbReference type="ARBA" id="ARBA00008276"/>
    </source>
</evidence>
<comment type="catalytic activity">
    <reaction evidence="20">
        <text>(6R)-5,10-methylenetetrahydrofolyl-(gamma-L-Glu)(n) + L-glutamate + ATP = (6R)-5,10-methylenetetrahydrofolyl-(gamma-L-Glu)(n+1) + ADP + phosphate + H(+)</text>
        <dbReference type="Rhea" id="RHEA:51912"/>
        <dbReference type="Rhea" id="RHEA-COMP:13257"/>
        <dbReference type="Rhea" id="RHEA-COMP:13258"/>
        <dbReference type="ChEBI" id="CHEBI:15378"/>
        <dbReference type="ChEBI" id="CHEBI:29985"/>
        <dbReference type="ChEBI" id="CHEBI:30616"/>
        <dbReference type="ChEBI" id="CHEBI:43474"/>
        <dbReference type="ChEBI" id="CHEBI:136572"/>
        <dbReference type="ChEBI" id="CHEBI:456216"/>
        <dbReference type="EC" id="6.3.2.17"/>
    </reaction>
</comment>
<feature type="domain" description="Mur ligase C-terminal" evidence="23">
    <location>
        <begin position="305"/>
        <end position="422"/>
    </location>
</feature>
<dbReference type="InterPro" id="IPR004101">
    <property type="entry name" value="Mur_ligase_C"/>
</dbReference>
<evidence type="ECO:0000256" key="2">
    <source>
        <dbReference type="ARBA" id="ARBA00002714"/>
    </source>
</evidence>
<dbReference type="Proteomes" id="UP000325105">
    <property type="component" value="Unassembled WGS sequence"/>
</dbReference>
<comment type="pathway">
    <text evidence="3">Cofactor biosynthesis; tetrahydrofolate biosynthesis; 7,8-dihydrofolate from 2-amino-4-hydroxy-6-hydroxymethyl-7,8-dihydropteridine diphosphate and 4-aminobenzoate: step 2/2.</text>
</comment>
<evidence type="ECO:0000256" key="1">
    <source>
        <dbReference type="ARBA" id="ARBA00001946"/>
    </source>
</evidence>
<keyword evidence="12 22" id="KW-0067">ATP-binding</keyword>
<dbReference type="SUPFAM" id="SSF53244">
    <property type="entry name" value="MurD-like peptide ligases, peptide-binding domain"/>
    <property type="match status" value="1"/>
</dbReference>
<dbReference type="RefSeq" id="WP_317131708.1">
    <property type="nucleotide sequence ID" value="NZ_VNHX01000006.1"/>
</dbReference>
<evidence type="ECO:0000256" key="17">
    <source>
        <dbReference type="ARBA" id="ARBA00032510"/>
    </source>
</evidence>
<evidence type="ECO:0000313" key="25">
    <source>
        <dbReference type="EMBL" id="TYP96418.1"/>
    </source>
</evidence>
<dbReference type="NCBIfam" id="TIGR01499">
    <property type="entry name" value="folC"/>
    <property type="match status" value="1"/>
</dbReference>
<dbReference type="GO" id="GO:0004326">
    <property type="term" value="F:tetrahydrofolylpolyglutamate synthase activity"/>
    <property type="evidence" value="ECO:0007669"/>
    <property type="project" value="UniProtKB-EC"/>
</dbReference>
<dbReference type="PROSITE" id="PS01012">
    <property type="entry name" value="FOLYLPOLYGLU_SYNT_2"/>
    <property type="match status" value="1"/>
</dbReference>
<dbReference type="Gene3D" id="3.40.1190.10">
    <property type="entry name" value="Mur-like, catalytic domain"/>
    <property type="match status" value="1"/>
</dbReference>
<dbReference type="Gene3D" id="3.90.190.20">
    <property type="entry name" value="Mur ligase, C-terminal domain"/>
    <property type="match status" value="1"/>
</dbReference>
<evidence type="ECO:0000256" key="20">
    <source>
        <dbReference type="ARBA" id="ARBA00049035"/>
    </source>
</evidence>
<evidence type="ECO:0000256" key="11">
    <source>
        <dbReference type="ARBA" id="ARBA00022741"/>
    </source>
</evidence>
<evidence type="ECO:0000259" key="24">
    <source>
        <dbReference type="Pfam" id="PF08245"/>
    </source>
</evidence>
<feature type="domain" description="Mur ligase central" evidence="24">
    <location>
        <begin position="53"/>
        <end position="274"/>
    </location>
</feature>
<sequence length="436" mass="48037">MMKTYDEVIEYLFARLPMFTRDGSSAFKKDLHNTIELCKALGNPHHKFKSIHVAGTNGKGSTSHMLASIFSAAGYKTGLYTSPHLVDFRERIRVNGAMISQDQVIAFVNTHKELIESVEPSFFEVTVALAFDCFAKEDVDIAIVEVGLGGRLDSTNVIVPELSVITNIGMDHMNMLGNTLAEIASEKAGIMKCNVPAVVSERNETIAHIFEDKAKEMEVSLRFATDERRAVEASRTGEGLLVRVEDLSTGRIEEWEMALSGLYQQKNLLGVLTAVDVMRLRGWSIADAHVREGLQTVKARTGLQGRWQTLATDPWTICDTGHNEDGIREVVANLQQLTYNSLHIIIGAMRDKDLAHMLPQLPKDAVYYFSSPDMPRAMSSEDLQAAASDYRLSGDAYNSVLEALTAARSAYTNGDLIFVGGSTFVVAEVLKEHTSA</sequence>
<protein>
    <recommendedName>
        <fullName evidence="8">Dihydrofolate synthase/folylpolyglutamate synthase</fullName>
        <ecNumber evidence="6">6.3.2.12</ecNumber>
        <ecNumber evidence="7">6.3.2.17</ecNumber>
    </recommendedName>
    <alternativeName>
        <fullName evidence="17">Folylpoly-gamma-glutamate synthetase-dihydrofolate synthetase</fullName>
    </alternativeName>
    <alternativeName>
        <fullName evidence="15">Folylpolyglutamate synthetase</fullName>
    </alternativeName>
    <alternativeName>
        <fullName evidence="16">Tetrahydrofolylpolyglutamate synthase</fullName>
    </alternativeName>
</protein>
<organism evidence="25 26">
    <name type="scientific">Sphingobacterium allocomposti</name>
    <dbReference type="NCBI Taxonomy" id="415956"/>
    <lineage>
        <taxon>Bacteria</taxon>
        <taxon>Pseudomonadati</taxon>
        <taxon>Bacteroidota</taxon>
        <taxon>Sphingobacteriia</taxon>
        <taxon>Sphingobacteriales</taxon>
        <taxon>Sphingobacteriaceae</taxon>
        <taxon>Sphingobacterium</taxon>
    </lineage>
</organism>
<evidence type="ECO:0000256" key="6">
    <source>
        <dbReference type="ARBA" id="ARBA00013023"/>
    </source>
</evidence>
<evidence type="ECO:0000256" key="15">
    <source>
        <dbReference type="ARBA" id="ARBA00030048"/>
    </source>
</evidence>
<dbReference type="AlphaFoldDB" id="A0A5S5DM12"/>
<dbReference type="GO" id="GO:0046872">
    <property type="term" value="F:metal ion binding"/>
    <property type="evidence" value="ECO:0007669"/>
    <property type="project" value="UniProtKB-KW"/>
</dbReference>
<evidence type="ECO:0000256" key="7">
    <source>
        <dbReference type="ARBA" id="ARBA00013025"/>
    </source>
</evidence>
<evidence type="ECO:0000256" key="3">
    <source>
        <dbReference type="ARBA" id="ARBA00004799"/>
    </source>
</evidence>
<evidence type="ECO:0000256" key="21">
    <source>
        <dbReference type="ARBA" id="ARBA00049161"/>
    </source>
</evidence>
<reference evidence="25 26" key="1">
    <citation type="submission" date="2019-07" db="EMBL/GenBank/DDBJ databases">
        <title>Genomic Encyclopedia of Archaeal and Bacterial Type Strains, Phase II (KMG-II): from individual species to whole genera.</title>
        <authorList>
            <person name="Goeker M."/>
        </authorList>
    </citation>
    <scope>NUCLEOTIDE SEQUENCE [LARGE SCALE GENOMIC DNA]</scope>
    <source>
        <strain evidence="25 26">DSM 18850</strain>
    </source>
</reference>
<keyword evidence="13" id="KW-0460">Magnesium</keyword>
<dbReference type="PANTHER" id="PTHR11136:SF0">
    <property type="entry name" value="DIHYDROFOLATE SYNTHETASE-RELATED"/>
    <property type="match status" value="1"/>
</dbReference>
<keyword evidence="9 22" id="KW-0436">Ligase</keyword>
<evidence type="ECO:0000256" key="8">
    <source>
        <dbReference type="ARBA" id="ARBA00019357"/>
    </source>
</evidence>
<dbReference type="GO" id="GO:0005737">
    <property type="term" value="C:cytoplasm"/>
    <property type="evidence" value="ECO:0007669"/>
    <property type="project" value="TreeGrafter"/>
</dbReference>
<dbReference type="GO" id="GO:0008841">
    <property type="term" value="F:dihydrofolate synthase activity"/>
    <property type="evidence" value="ECO:0007669"/>
    <property type="project" value="UniProtKB-EC"/>
</dbReference>
<evidence type="ECO:0000256" key="10">
    <source>
        <dbReference type="ARBA" id="ARBA00022723"/>
    </source>
</evidence>
<evidence type="ECO:0000256" key="19">
    <source>
        <dbReference type="ARBA" id="ARBA00047808"/>
    </source>
</evidence>
<keyword evidence="11 22" id="KW-0547">Nucleotide-binding</keyword>
<dbReference type="EC" id="6.3.2.12" evidence="6"/>
<keyword evidence="14" id="KW-0289">Folate biosynthesis</keyword>
<dbReference type="GO" id="GO:0005524">
    <property type="term" value="F:ATP binding"/>
    <property type="evidence" value="ECO:0007669"/>
    <property type="project" value="UniProtKB-KW"/>
</dbReference>
<dbReference type="FunFam" id="3.40.1190.10:FF:000011">
    <property type="entry name" value="Folylpolyglutamate synthase/dihydrofolate synthase"/>
    <property type="match status" value="1"/>
</dbReference>
<evidence type="ECO:0000256" key="22">
    <source>
        <dbReference type="PIRNR" id="PIRNR001563"/>
    </source>
</evidence>
<accession>A0A5S5DM12</accession>
<evidence type="ECO:0000259" key="23">
    <source>
        <dbReference type="Pfam" id="PF02875"/>
    </source>
</evidence>
<dbReference type="SUPFAM" id="SSF53623">
    <property type="entry name" value="MurD-like peptide ligases, catalytic domain"/>
    <property type="match status" value="1"/>
</dbReference>
<evidence type="ECO:0000256" key="16">
    <source>
        <dbReference type="ARBA" id="ARBA00030592"/>
    </source>
</evidence>
<comment type="function">
    <text evidence="2">Functions in two distinct reactions of the de novo folate biosynthetic pathway. Catalyzes the addition of a glutamate residue to dihydropteroate (7,8-dihydropteroate or H2Pte) to form dihydrofolate (7,8-dihydrofolate monoglutamate or H2Pte-Glu). Also catalyzes successive additions of L-glutamate to tetrahydrofolate or 10-formyltetrahydrofolate or 5,10-methylenetetrahydrofolate, leading to folylpolyglutamate derivatives.</text>
</comment>
<evidence type="ECO:0000256" key="14">
    <source>
        <dbReference type="ARBA" id="ARBA00022909"/>
    </source>
</evidence>
<comment type="similarity">
    <text evidence="5 22">Belongs to the folylpolyglutamate synthase family.</text>
</comment>
<gene>
    <name evidence="25" type="ORF">BC792_106127</name>
</gene>
<dbReference type="PANTHER" id="PTHR11136">
    <property type="entry name" value="FOLYLPOLYGLUTAMATE SYNTHASE-RELATED"/>
    <property type="match status" value="1"/>
</dbReference>
<comment type="caution">
    <text evidence="25">The sequence shown here is derived from an EMBL/GenBank/DDBJ whole genome shotgun (WGS) entry which is preliminary data.</text>
</comment>
<evidence type="ECO:0000313" key="26">
    <source>
        <dbReference type="Proteomes" id="UP000325105"/>
    </source>
</evidence>
<evidence type="ECO:0000256" key="13">
    <source>
        <dbReference type="ARBA" id="ARBA00022842"/>
    </source>
</evidence>
<evidence type="ECO:0000256" key="18">
    <source>
        <dbReference type="ARBA" id="ARBA00047493"/>
    </source>
</evidence>
<evidence type="ECO:0000256" key="4">
    <source>
        <dbReference type="ARBA" id="ARBA00005150"/>
    </source>
</evidence>
<dbReference type="Pfam" id="PF08245">
    <property type="entry name" value="Mur_ligase_M"/>
    <property type="match status" value="1"/>
</dbReference>
<dbReference type="EC" id="6.3.2.17" evidence="7"/>
<name>A0A5S5DM12_9SPHI</name>
<comment type="catalytic activity">
    <reaction evidence="21">
        <text>7,8-dihydropteroate + L-glutamate + ATP = 7,8-dihydrofolate + ADP + phosphate + H(+)</text>
        <dbReference type="Rhea" id="RHEA:23584"/>
        <dbReference type="ChEBI" id="CHEBI:15378"/>
        <dbReference type="ChEBI" id="CHEBI:17839"/>
        <dbReference type="ChEBI" id="CHEBI:29985"/>
        <dbReference type="ChEBI" id="CHEBI:30616"/>
        <dbReference type="ChEBI" id="CHEBI:43474"/>
        <dbReference type="ChEBI" id="CHEBI:57451"/>
        <dbReference type="ChEBI" id="CHEBI:456216"/>
        <dbReference type="EC" id="6.3.2.12"/>
    </reaction>
</comment>
<dbReference type="InterPro" id="IPR036615">
    <property type="entry name" value="Mur_ligase_C_dom_sf"/>
</dbReference>
<dbReference type="PIRSF" id="PIRSF001563">
    <property type="entry name" value="Folylpolyglu_synth"/>
    <property type="match status" value="1"/>
</dbReference>
<dbReference type="GO" id="GO:0046656">
    <property type="term" value="P:folic acid biosynthetic process"/>
    <property type="evidence" value="ECO:0007669"/>
    <property type="project" value="UniProtKB-KW"/>
</dbReference>
<dbReference type="InterPro" id="IPR036565">
    <property type="entry name" value="Mur-like_cat_sf"/>
</dbReference>
<dbReference type="InterPro" id="IPR013221">
    <property type="entry name" value="Mur_ligase_cen"/>
</dbReference>
<comment type="catalytic activity">
    <reaction evidence="18">
        <text>(6S)-5,6,7,8-tetrahydrofolyl-(gamma-L-Glu)(n) + L-glutamate + ATP = (6S)-5,6,7,8-tetrahydrofolyl-(gamma-L-Glu)(n+1) + ADP + phosphate + H(+)</text>
        <dbReference type="Rhea" id="RHEA:10580"/>
        <dbReference type="Rhea" id="RHEA-COMP:14738"/>
        <dbReference type="Rhea" id="RHEA-COMP:14740"/>
        <dbReference type="ChEBI" id="CHEBI:15378"/>
        <dbReference type="ChEBI" id="CHEBI:29985"/>
        <dbReference type="ChEBI" id="CHEBI:30616"/>
        <dbReference type="ChEBI" id="CHEBI:43474"/>
        <dbReference type="ChEBI" id="CHEBI:141005"/>
        <dbReference type="ChEBI" id="CHEBI:456216"/>
        <dbReference type="EC" id="6.3.2.17"/>
    </reaction>
</comment>